<organism evidence="2 3">
    <name type="scientific">Corynascus novoguineensis</name>
    <dbReference type="NCBI Taxonomy" id="1126955"/>
    <lineage>
        <taxon>Eukaryota</taxon>
        <taxon>Fungi</taxon>
        <taxon>Dikarya</taxon>
        <taxon>Ascomycota</taxon>
        <taxon>Pezizomycotina</taxon>
        <taxon>Sordariomycetes</taxon>
        <taxon>Sordariomycetidae</taxon>
        <taxon>Sordariales</taxon>
        <taxon>Chaetomiaceae</taxon>
        <taxon>Corynascus</taxon>
    </lineage>
</organism>
<evidence type="ECO:0000313" key="3">
    <source>
        <dbReference type="Proteomes" id="UP001303647"/>
    </source>
</evidence>
<reference evidence="2" key="2">
    <citation type="submission" date="2023-05" db="EMBL/GenBank/DDBJ databases">
        <authorList>
            <consortium name="Lawrence Berkeley National Laboratory"/>
            <person name="Steindorff A."/>
            <person name="Hensen N."/>
            <person name="Bonometti L."/>
            <person name="Westerberg I."/>
            <person name="Brannstrom I.O."/>
            <person name="Guillou S."/>
            <person name="Cros-Aarteil S."/>
            <person name="Calhoun S."/>
            <person name="Haridas S."/>
            <person name="Kuo A."/>
            <person name="Mondo S."/>
            <person name="Pangilinan J."/>
            <person name="Riley R."/>
            <person name="Labutti K."/>
            <person name="Andreopoulos B."/>
            <person name="Lipzen A."/>
            <person name="Chen C."/>
            <person name="Yanf M."/>
            <person name="Daum C."/>
            <person name="Ng V."/>
            <person name="Clum A."/>
            <person name="Ohm R."/>
            <person name="Martin F."/>
            <person name="Silar P."/>
            <person name="Natvig D."/>
            <person name="Lalanne C."/>
            <person name="Gautier V."/>
            <person name="Ament-Velasquez S.L."/>
            <person name="Kruys A."/>
            <person name="Hutchinson M.I."/>
            <person name="Powell A.J."/>
            <person name="Barry K."/>
            <person name="Miller A.N."/>
            <person name="Grigoriev I.V."/>
            <person name="Debuchy R."/>
            <person name="Gladieux P."/>
            <person name="Thoren M.H."/>
            <person name="Johannesson H."/>
        </authorList>
    </citation>
    <scope>NUCLEOTIDE SEQUENCE</scope>
    <source>
        <strain evidence="2">CBS 359.72</strain>
    </source>
</reference>
<dbReference type="EMBL" id="MU857671">
    <property type="protein sequence ID" value="KAK4246562.1"/>
    <property type="molecule type" value="Genomic_DNA"/>
</dbReference>
<feature type="compositionally biased region" description="Basic residues" evidence="1">
    <location>
        <begin position="1"/>
        <end position="15"/>
    </location>
</feature>
<keyword evidence="3" id="KW-1185">Reference proteome</keyword>
<evidence type="ECO:0000256" key="1">
    <source>
        <dbReference type="SAM" id="MobiDB-lite"/>
    </source>
</evidence>
<protein>
    <submittedName>
        <fullName evidence="2">Uncharacterized protein</fullName>
    </submittedName>
</protein>
<accession>A0AAN7CSP0</accession>
<feature type="region of interest" description="Disordered" evidence="1">
    <location>
        <begin position="183"/>
        <end position="223"/>
    </location>
</feature>
<dbReference type="Proteomes" id="UP001303647">
    <property type="component" value="Unassembled WGS sequence"/>
</dbReference>
<name>A0AAN7CSP0_9PEZI</name>
<feature type="compositionally biased region" description="Polar residues" evidence="1">
    <location>
        <begin position="189"/>
        <end position="223"/>
    </location>
</feature>
<feature type="non-terminal residue" evidence="2">
    <location>
        <position position="482"/>
    </location>
</feature>
<reference evidence="2" key="1">
    <citation type="journal article" date="2023" name="Mol. Phylogenet. Evol.">
        <title>Genome-scale phylogeny and comparative genomics of the fungal order Sordariales.</title>
        <authorList>
            <person name="Hensen N."/>
            <person name="Bonometti L."/>
            <person name="Westerberg I."/>
            <person name="Brannstrom I.O."/>
            <person name="Guillou S."/>
            <person name="Cros-Aarteil S."/>
            <person name="Calhoun S."/>
            <person name="Haridas S."/>
            <person name="Kuo A."/>
            <person name="Mondo S."/>
            <person name="Pangilinan J."/>
            <person name="Riley R."/>
            <person name="LaButti K."/>
            <person name="Andreopoulos B."/>
            <person name="Lipzen A."/>
            <person name="Chen C."/>
            <person name="Yan M."/>
            <person name="Daum C."/>
            <person name="Ng V."/>
            <person name="Clum A."/>
            <person name="Steindorff A."/>
            <person name="Ohm R.A."/>
            <person name="Martin F."/>
            <person name="Silar P."/>
            <person name="Natvig D.O."/>
            <person name="Lalanne C."/>
            <person name="Gautier V."/>
            <person name="Ament-Velasquez S.L."/>
            <person name="Kruys A."/>
            <person name="Hutchinson M.I."/>
            <person name="Powell A.J."/>
            <person name="Barry K."/>
            <person name="Miller A.N."/>
            <person name="Grigoriev I.V."/>
            <person name="Debuchy R."/>
            <person name="Gladieux P."/>
            <person name="Hiltunen Thoren M."/>
            <person name="Johannesson H."/>
        </authorList>
    </citation>
    <scope>NUCLEOTIDE SEQUENCE</scope>
    <source>
        <strain evidence="2">CBS 359.72</strain>
    </source>
</reference>
<comment type="caution">
    <text evidence="2">The sequence shown here is derived from an EMBL/GenBank/DDBJ whole genome shotgun (WGS) entry which is preliminary data.</text>
</comment>
<feature type="region of interest" description="Disordered" evidence="1">
    <location>
        <begin position="408"/>
        <end position="441"/>
    </location>
</feature>
<sequence>MRSLSRRLSRKKKNSHPNLSSDCLHEHAPEPPTQPLQDPDSVGLPQTPNCQNPPEPSVTSTPDTARNSLLATPDSTQAPGAALIESSSRLSGLYSPLGGTPIFPSDDRSSRLSSTTIFSSVHQLPPTRFSKARRAISQPSIRPPLWDRSIELVWAKATSPPQEAVDGEYCKFSFQENLRRLKHHHATTSRDAPSSSHMAASEASLRSSEQGLSHLSKPPNSNSRYFQFPDHIRFKIMKHLLESHNPSNKPIRMNNPVYLWEVWPVNRLRKPKVWSEDYFDSLETALSSVESYTSTCADMRADMLATLFLTRRFHVVYAPCMGRMTQLAATYLMNKYGPLMAFITLEIDLTKFAGSWTPEAANLDAPKGLDGVRELVEAFVQSQLTRSDATSVRDLRVLVRRYYGLRPAAPTTPPTPTSTISHPGAAQTESESSPTGPSEYMDAYMYTPTAHIRHALSPLKSLGPVIRTLTMTGATVDFAAEL</sequence>
<gene>
    <name evidence="2" type="ORF">C7999DRAFT_15317</name>
</gene>
<feature type="region of interest" description="Disordered" evidence="1">
    <location>
        <begin position="1"/>
        <end position="79"/>
    </location>
</feature>
<feature type="compositionally biased region" description="Polar residues" evidence="1">
    <location>
        <begin position="57"/>
        <end position="78"/>
    </location>
</feature>
<dbReference type="AlphaFoldDB" id="A0AAN7CSP0"/>
<feature type="compositionally biased region" description="Low complexity" evidence="1">
    <location>
        <begin position="428"/>
        <end position="439"/>
    </location>
</feature>
<evidence type="ECO:0000313" key="2">
    <source>
        <dbReference type="EMBL" id="KAK4246562.1"/>
    </source>
</evidence>
<proteinExistence type="predicted"/>